<evidence type="ECO:0000313" key="2">
    <source>
        <dbReference type="Proteomes" id="UP000198310"/>
    </source>
</evidence>
<name>A0A239AQF4_9BACT</name>
<organism evidence="1 2">
    <name type="scientific">Hymenobacter mucosus</name>
    <dbReference type="NCBI Taxonomy" id="1411120"/>
    <lineage>
        <taxon>Bacteria</taxon>
        <taxon>Pseudomonadati</taxon>
        <taxon>Bacteroidota</taxon>
        <taxon>Cytophagia</taxon>
        <taxon>Cytophagales</taxon>
        <taxon>Hymenobacteraceae</taxon>
        <taxon>Hymenobacter</taxon>
    </lineage>
</organism>
<sequence>MHVKKSLLLIACALLSYCTKDENTSTSNIKVLDGYLLHNSSADTYLYFIKTDTIVCNGKI</sequence>
<protein>
    <submittedName>
        <fullName evidence="1">Uncharacterized protein</fullName>
    </submittedName>
</protein>
<dbReference type="AlphaFoldDB" id="A0A239AQF4"/>
<gene>
    <name evidence="1" type="ORF">SAMN06269173_11450</name>
</gene>
<reference evidence="2" key="1">
    <citation type="submission" date="2017-06" db="EMBL/GenBank/DDBJ databases">
        <authorList>
            <person name="Varghese N."/>
            <person name="Submissions S."/>
        </authorList>
    </citation>
    <scope>NUCLEOTIDE SEQUENCE [LARGE SCALE GENOMIC DNA]</scope>
    <source>
        <strain evidence="2">DSM 28041</strain>
    </source>
</reference>
<dbReference type="Proteomes" id="UP000198310">
    <property type="component" value="Unassembled WGS sequence"/>
</dbReference>
<keyword evidence="2" id="KW-1185">Reference proteome</keyword>
<evidence type="ECO:0000313" key="1">
    <source>
        <dbReference type="EMBL" id="SNR97770.1"/>
    </source>
</evidence>
<proteinExistence type="predicted"/>
<accession>A0A239AQF4</accession>
<dbReference type="EMBL" id="FZNS01000014">
    <property type="protein sequence ID" value="SNR97770.1"/>
    <property type="molecule type" value="Genomic_DNA"/>
</dbReference>